<reference evidence="2 3" key="1">
    <citation type="journal article" date="2024" name="Insects">
        <title>An Improved Chromosome-Level Genome Assembly of the Firefly Pyrocoelia pectoralis.</title>
        <authorList>
            <person name="Fu X."/>
            <person name="Meyer-Rochow V.B."/>
            <person name="Ballantyne L."/>
            <person name="Zhu X."/>
        </authorList>
    </citation>
    <scope>NUCLEOTIDE SEQUENCE [LARGE SCALE GENOMIC DNA]</scope>
    <source>
        <strain evidence="2">XCY_ONT2</strain>
    </source>
</reference>
<evidence type="ECO:0000313" key="3">
    <source>
        <dbReference type="Proteomes" id="UP001329430"/>
    </source>
</evidence>
<keyword evidence="1" id="KW-0732">Signal</keyword>
<accession>A0AAN7VWF6</accession>
<feature type="signal peptide" evidence="1">
    <location>
        <begin position="1"/>
        <end position="19"/>
    </location>
</feature>
<feature type="chain" id="PRO_5042984446" evidence="1">
    <location>
        <begin position="20"/>
        <end position="184"/>
    </location>
</feature>
<protein>
    <submittedName>
        <fullName evidence="2">Uncharacterized protein</fullName>
    </submittedName>
</protein>
<dbReference type="Proteomes" id="UP001329430">
    <property type="component" value="Chromosome 1"/>
</dbReference>
<keyword evidence="3" id="KW-1185">Reference proteome</keyword>
<organism evidence="2 3">
    <name type="scientific">Pyrocoelia pectoralis</name>
    <dbReference type="NCBI Taxonomy" id="417401"/>
    <lineage>
        <taxon>Eukaryota</taxon>
        <taxon>Metazoa</taxon>
        <taxon>Ecdysozoa</taxon>
        <taxon>Arthropoda</taxon>
        <taxon>Hexapoda</taxon>
        <taxon>Insecta</taxon>
        <taxon>Pterygota</taxon>
        <taxon>Neoptera</taxon>
        <taxon>Endopterygota</taxon>
        <taxon>Coleoptera</taxon>
        <taxon>Polyphaga</taxon>
        <taxon>Elateriformia</taxon>
        <taxon>Elateroidea</taxon>
        <taxon>Lampyridae</taxon>
        <taxon>Lampyrinae</taxon>
        <taxon>Pyrocoelia</taxon>
    </lineage>
</organism>
<evidence type="ECO:0000313" key="2">
    <source>
        <dbReference type="EMBL" id="KAK5650789.1"/>
    </source>
</evidence>
<proteinExistence type="predicted"/>
<dbReference type="InterPro" id="IPR006616">
    <property type="entry name" value="DM9_repeat"/>
</dbReference>
<dbReference type="AlphaFoldDB" id="A0AAN7VWF6"/>
<dbReference type="EMBL" id="JAVRBK010000001">
    <property type="protein sequence ID" value="KAK5650789.1"/>
    <property type="molecule type" value="Genomic_DNA"/>
</dbReference>
<sequence length="184" mass="20674">MIVRTAALYFLYALVSVNCDNTKFPDYYWREYNGNIPHDAIPGGLDQEANPTYIGQVYLGKTGLLPATIKQGFNSALTSAGGKTIEAKQIENIKILCSSDQSKLKWVTTRCEDKRLFNGNCHVVNGGSEGGQIVHIGRTCHDSQIIIGRVFSFYEHWRGLWIPHNGGNTHFWPYEILTFDCNDV</sequence>
<evidence type="ECO:0000256" key="1">
    <source>
        <dbReference type="SAM" id="SignalP"/>
    </source>
</evidence>
<dbReference type="PANTHER" id="PTHR31649">
    <property type="entry name" value="AGAP009604-PA"/>
    <property type="match status" value="1"/>
</dbReference>
<comment type="caution">
    <text evidence="2">The sequence shown here is derived from an EMBL/GenBank/DDBJ whole genome shotgun (WGS) entry which is preliminary data.</text>
</comment>
<name>A0AAN7VWF6_9COLE</name>
<dbReference type="PANTHER" id="PTHR31649:SF10">
    <property type="entry name" value="IP19903P-RELATED"/>
    <property type="match status" value="1"/>
</dbReference>
<gene>
    <name evidence="2" type="ORF">RI129_001818</name>
</gene>
<dbReference type="Pfam" id="PF11901">
    <property type="entry name" value="DM9"/>
    <property type="match status" value="1"/>
</dbReference>